<proteinExistence type="predicted"/>
<dbReference type="Proteomes" id="UP001165079">
    <property type="component" value="Unassembled WGS sequence"/>
</dbReference>
<gene>
    <name evidence="2" type="ORF">Afil01_36360</name>
</gene>
<reference evidence="2" key="1">
    <citation type="submission" date="2023-03" db="EMBL/GenBank/DDBJ databases">
        <title>Actinorhabdospora filicis NBRC 111898.</title>
        <authorList>
            <person name="Ichikawa N."/>
            <person name="Sato H."/>
            <person name="Tonouchi N."/>
        </authorList>
    </citation>
    <scope>NUCLEOTIDE SEQUENCE</scope>
    <source>
        <strain evidence="2">NBRC 111898</strain>
    </source>
</reference>
<dbReference type="EMBL" id="BSTX01000002">
    <property type="protein sequence ID" value="GLZ78829.1"/>
    <property type="molecule type" value="Genomic_DNA"/>
</dbReference>
<evidence type="ECO:0000313" key="2">
    <source>
        <dbReference type="EMBL" id="GLZ78829.1"/>
    </source>
</evidence>
<keyword evidence="3" id="KW-1185">Reference proteome</keyword>
<organism evidence="2 3">
    <name type="scientific">Actinorhabdospora filicis</name>
    <dbReference type="NCBI Taxonomy" id="1785913"/>
    <lineage>
        <taxon>Bacteria</taxon>
        <taxon>Bacillati</taxon>
        <taxon>Actinomycetota</taxon>
        <taxon>Actinomycetes</taxon>
        <taxon>Micromonosporales</taxon>
        <taxon>Micromonosporaceae</taxon>
        <taxon>Actinorhabdospora</taxon>
    </lineage>
</organism>
<feature type="region of interest" description="Disordered" evidence="1">
    <location>
        <begin position="56"/>
        <end position="77"/>
    </location>
</feature>
<sequence length="97" mass="10346">MVDLPDPRDGAHRYVLAHTAHIARTTFATGAEYDALTVTFEPGRWCARGATDSVSPRRALVDGGLPPATPAATASPRADDRAPLVLIMKEYADTILS</sequence>
<name>A0A9W6W9N5_9ACTN</name>
<accession>A0A9W6W9N5</accession>
<comment type="caution">
    <text evidence="2">The sequence shown here is derived from an EMBL/GenBank/DDBJ whole genome shotgun (WGS) entry which is preliminary data.</text>
</comment>
<evidence type="ECO:0000313" key="3">
    <source>
        <dbReference type="Proteomes" id="UP001165079"/>
    </source>
</evidence>
<evidence type="ECO:0000256" key="1">
    <source>
        <dbReference type="SAM" id="MobiDB-lite"/>
    </source>
</evidence>
<protein>
    <submittedName>
        <fullName evidence="2">Uncharacterized protein</fullName>
    </submittedName>
</protein>
<dbReference type="AlphaFoldDB" id="A0A9W6W9N5"/>